<dbReference type="RefSeq" id="WP_011437694.1">
    <property type="nucleotide sequence ID" value="NC_007777.1"/>
</dbReference>
<sequence>MGGRNPGTPVSAPLNWRRATCAPSAQFARDGAEVVIRYRYAGEVHELRFPGVVWFALVQEAHAATFTTLTSAWTAWAVAGGLVRHVDGHVDLRYGYLGLREIRLPATIWGQILAAIRARAIDDL</sequence>
<proteinExistence type="predicted"/>
<dbReference type="EMBL" id="CP000249">
    <property type="protein sequence ID" value="ABD12667.1"/>
    <property type="molecule type" value="Genomic_DNA"/>
</dbReference>
<gene>
    <name evidence="1" type="ordered locus">Francci3_3310</name>
</gene>
<reference evidence="1 2" key="1">
    <citation type="journal article" date="2007" name="Genome Res.">
        <title>Genome characteristics of facultatively symbiotic Frankia sp. strains reflect host range and host plant biogeography.</title>
        <authorList>
            <person name="Normand P."/>
            <person name="Lapierre P."/>
            <person name="Tisa L.S."/>
            <person name="Gogarten J.P."/>
            <person name="Alloisio N."/>
            <person name="Bagnarol E."/>
            <person name="Bassi C.A."/>
            <person name="Berry A.M."/>
            <person name="Bickhart D.M."/>
            <person name="Choisne N."/>
            <person name="Couloux A."/>
            <person name="Cournoyer B."/>
            <person name="Cruveiller S."/>
            <person name="Daubin V."/>
            <person name="Demange N."/>
            <person name="Francino M.P."/>
            <person name="Goltsman E."/>
            <person name="Huang Y."/>
            <person name="Kopp O.R."/>
            <person name="Labarre L."/>
            <person name="Lapidus A."/>
            <person name="Lavire C."/>
            <person name="Marechal J."/>
            <person name="Martinez M."/>
            <person name="Mastronunzio J.E."/>
            <person name="Mullin B.C."/>
            <person name="Niemann J."/>
            <person name="Pujic P."/>
            <person name="Rawnsley T."/>
            <person name="Rouy Z."/>
            <person name="Schenowitz C."/>
            <person name="Sellstedt A."/>
            <person name="Tavares F."/>
            <person name="Tomkins J.P."/>
            <person name="Vallenet D."/>
            <person name="Valverde C."/>
            <person name="Wall L.G."/>
            <person name="Wang Y."/>
            <person name="Medigue C."/>
            <person name="Benson D.R."/>
        </authorList>
    </citation>
    <scope>NUCLEOTIDE SEQUENCE [LARGE SCALE GENOMIC DNA]</scope>
    <source>
        <strain evidence="2">DSM 45818 / CECT 9043 / CcI3</strain>
    </source>
</reference>
<name>Q2J7S5_FRACC</name>
<dbReference type="AlphaFoldDB" id="Q2J7S5"/>
<evidence type="ECO:0000313" key="2">
    <source>
        <dbReference type="Proteomes" id="UP000001937"/>
    </source>
</evidence>
<dbReference type="KEGG" id="fra:Francci3_3310"/>
<dbReference type="Proteomes" id="UP000001937">
    <property type="component" value="Chromosome"/>
</dbReference>
<dbReference type="HOGENOM" id="CLU_157154_0_0_11"/>
<evidence type="ECO:0000313" key="1">
    <source>
        <dbReference type="EMBL" id="ABD12667.1"/>
    </source>
</evidence>
<protein>
    <submittedName>
        <fullName evidence="1">Uncharacterized protein</fullName>
    </submittedName>
</protein>
<organism evidence="1 2">
    <name type="scientific">Frankia casuarinae (strain DSM 45818 / CECT 9043 / HFP020203 / CcI3)</name>
    <dbReference type="NCBI Taxonomy" id="106370"/>
    <lineage>
        <taxon>Bacteria</taxon>
        <taxon>Bacillati</taxon>
        <taxon>Actinomycetota</taxon>
        <taxon>Actinomycetes</taxon>
        <taxon>Frankiales</taxon>
        <taxon>Frankiaceae</taxon>
        <taxon>Frankia</taxon>
    </lineage>
</organism>
<keyword evidence="2" id="KW-1185">Reference proteome</keyword>
<dbReference type="STRING" id="106370.Francci3_3310"/>
<accession>Q2J7S5</accession>
<dbReference type="OrthoDB" id="3215425at2"/>